<dbReference type="Pfam" id="PF00581">
    <property type="entry name" value="Rhodanese"/>
    <property type="match status" value="1"/>
</dbReference>
<keyword evidence="5 6" id="KW-0472">Membrane</keyword>
<keyword evidence="3 6" id="KW-0812">Transmembrane</keyword>
<evidence type="ECO:0000256" key="3">
    <source>
        <dbReference type="ARBA" id="ARBA00022692"/>
    </source>
</evidence>
<comment type="caution">
    <text evidence="8">The sequence shown here is derived from an EMBL/GenBank/DDBJ whole genome shotgun (WGS) entry which is preliminary data.</text>
</comment>
<dbReference type="InterPro" id="IPR032816">
    <property type="entry name" value="VTT_dom"/>
</dbReference>
<feature type="transmembrane region" description="Helical" evidence="6">
    <location>
        <begin position="49"/>
        <end position="70"/>
    </location>
</feature>
<reference evidence="8" key="2">
    <citation type="submission" date="2021-04" db="EMBL/GenBank/DDBJ databases">
        <authorList>
            <person name="Karlyshev A.V."/>
        </authorList>
    </citation>
    <scope>NUCLEOTIDE SEQUENCE</scope>
    <source>
        <strain evidence="8">LMG 29479</strain>
    </source>
</reference>
<protein>
    <submittedName>
        <fullName evidence="8">VTT domain-containing protein</fullName>
    </submittedName>
</protein>
<evidence type="ECO:0000313" key="10">
    <source>
        <dbReference type="Proteomes" id="UP000675747"/>
    </source>
</evidence>
<evidence type="ECO:0000313" key="8">
    <source>
        <dbReference type="EMBL" id="MBR0561126.1"/>
    </source>
</evidence>
<accession>A0A8J8AW33</accession>
<dbReference type="PROSITE" id="PS50206">
    <property type="entry name" value="RHODANESE_3"/>
    <property type="match status" value="1"/>
</dbReference>
<evidence type="ECO:0000256" key="6">
    <source>
        <dbReference type="SAM" id="Phobius"/>
    </source>
</evidence>
<dbReference type="Gene3D" id="3.40.250.10">
    <property type="entry name" value="Rhodanese-like domain"/>
    <property type="match status" value="1"/>
</dbReference>
<dbReference type="InterPro" id="IPR001763">
    <property type="entry name" value="Rhodanese-like_dom"/>
</dbReference>
<dbReference type="SMART" id="SM00450">
    <property type="entry name" value="RHOD"/>
    <property type="match status" value="1"/>
</dbReference>
<feature type="transmembrane region" description="Helical" evidence="6">
    <location>
        <begin position="135"/>
        <end position="157"/>
    </location>
</feature>
<dbReference type="EMBL" id="JAGQFT020000009">
    <property type="protein sequence ID" value="MBS7458119.1"/>
    <property type="molecule type" value="Genomic_DNA"/>
</dbReference>
<dbReference type="PANTHER" id="PTHR42709:SF6">
    <property type="entry name" value="UNDECAPRENYL PHOSPHATE TRANSPORTER A"/>
    <property type="match status" value="1"/>
</dbReference>
<evidence type="ECO:0000256" key="5">
    <source>
        <dbReference type="ARBA" id="ARBA00023136"/>
    </source>
</evidence>
<proteinExistence type="predicted"/>
<dbReference type="InterPro" id="IPR036873">
    <property type="entry name" value="Rhodanese-like_dom_sf"/>
</dbReference>
<feature type="domain" description="Rhodanese" evidence="7">
    <location>
        <begin position="217"/>
        <end position="304"/>
    </location>
</feature>
<evidence type="ECO:0000256" key="2">
    <source>
        <dbReference type="ARBA" id="ARBA00022475"/>
    </source>
</evidence>
<evidence type="ECO:0000313" key="9">
    <source>
        <dbReference type="EMBL" id="MBS7458119.1"/>
    </source>
</evidence>
<dbReference type="EMBL" id="JAGQFT010000003">
    <property type="protein sequence ID" value="MBR0561126.1"/>
    <property type="molecule type" value="Genomic_DNA"/>
</dbReference>
<dbReference type="AlphaFoldDB" id="A0A8J8AW33"/>
<feature type="transmembrane region" description="Helical" evidence="6">
    <location>
        <begin position="172"/>
        <end position="192"/>
    </location>
</feature>
<dbReference type="PANTHER" id="PTHR42709">
    <property type="entry name" value="ALKALINE PHOSPHATASE LIKE PROTEIN"/>
    <property type="match status" value="1"/>
</dbReference>
<keyword evidence="10" id="KW-1185">Reference proteome</keyword>
<sequence length="314" mass="33445">MDALQALLASYGLTVVFLWVLADQGGLPLPSYPMIVVAAALATDAGQPLWPIVLAAVLAALLADGAWYFGGRRFGARLLRLMCRVSLSPESCVLTTRGVYARYGAPALVIAKFVPGLAAVGTTLAGDSGTRLPRFLLFDALGALLWAGLAVALGALFHEAVREVLLRIEELGRWGVVVLAATVAGFLAVKWIRRRWFLRQLRMARISSEELNRLLAADPPPVVLDVRPAAARAASGWIPGAVFAATVEDARTHVAEEVVVYCDCPDEASAALLAQALRRAGFRRVRPLNGGFAGWAAAGYRVAREAAGPLTPER</sequence>
<evidence type="ECO:0000256" key="4">
    <source>
        <dbReference type="ARBA" id="ARBA00022989"/>
    </source>
</evidence>
<dbReference type="SUPFAM" id="SSF52821">
    <property type="entry name" value="Rhodanese/Cell cycle control phosphatase"/>
    <property type="match status" value="1"/>
</dbReference>
<evidence type="ECO:0000256" key="1">
    <source>
        <dbReference type="ARBA" id="ARBA00004651"/>
    </source>
</evidence>
<dbReference type="GO" id="GO:0005886">
    <property type="term" value="C:plasma membrane"/>
    <property type="evidence" value="ECO:0007669"/>
    <property type="project" value="UniProtKB-SubCell"/>
</dbReference>
<comment type="subcellular location">
    <subcellularLocation>
        <location evidence="1">Cell membrane</location>
        <topology evidence="1">Multi-pass membrane protein</topology>
    </subcellularLocation>
</comment>
<reference evidence="9 10" key="1">
    <citation type="journal article" date="2021" name="Microbiol. Resour. Announc.">
        <title>Draft Genome Sequence of Coralloluteibacterium stylophorae LMG 29479T.</title>
        <authorList>
            <person name="Karlyshev A.V."/>
            <person name="Kudryashova E.B."/>
            <person name="Ariskina E.V."/>
            <person name="Conroy A.P."/>
            <person name="Abidueva E.Y."/>
        </authorList>
    </citation>
    <scope>NUCLEOTIDE SEQUENCE [LARGE SCALE GENOMIC DNA]</scope>
    <source>
        <strain evidence="9 10">LMG 29479</strain>
    </source>
</reference>
<organism evidence="8">
    <name type="scientific">Coralloluteibacterium stylophorae</name>
    <dbReference type="NCBI Taxonomy" id="1776034"/>
    <lineage>
        <taxon>Bacteria</taxon>
        <taxon>Pseudomonadati</taxon>
        <taxon>Pseudomonadota</taxon>
        <taxon>Gammaproteobacteria</taxon>
        <taxon>Lysobacterales</taxon>
        <taxon>Lysobacteraceae</taxon>
        <taxon>Coralloluteibacterium</taxon>
    </lineage>
</organism>
<keyword evidence="2" id="KW-1003">Cell membrane</keyword>
<name>A0A8J8AW33_9GAMM</name>
<gene>
    <name evidence="8" type="ORF">KB893_01125</name>
    <name evidence="9" type="ORF">KB893_013345</name>
</gene>
<dbReference type="RefSeq" id="WP_211925093.1">
    <property type="nucleotide sequence ID" value="NZ_JAGQFT020000009.1"/>
</dbReference>
<evidence type="ECO:0000259" key="7">
    <source>
        <dbReference type="PROSITE" id="PS50206"/>
    </source>
</evidence>
<dbReference type="InterPro" id="IPR051311">
    <property type="entry name" value="DedA_domain"/>
</dbReference>
<dbReference type="Proteomes" id="UP000675747">
    <property type="component" value="Unassembled WGS sequence"/>
</dbReference>
<dbReference type="Pfam" id="PF09335">
    <property type="entry name" value="VTT_dom"/>
    <property type="match status" value="1"/>
</dbReference>
<keyword evidence="4 6" id="KW-1133">Transmembrane helix</keyword>